<comment type="similarity">
    <text evidence="1">Belongs to the Mg-chelatase subunits D/I family. ComM subfamily.</text>
</comment>
<dbReference type="EMBL" id="WQLV01000009">
    <property type="protein sequence ID" value="MVO17218.1"/>
    <property type="molecule type" value="Genomic_DNA"/>
</dbReference>
<dbReference type="InterPro" id="IPR027417">
    <property type="entry name" value="P-loop_NTPase"/>
</dbReference>
<dbReference type="Proteomes" id="UP000478892">
    <property type="component" value="Unassembled WGS sequence"/>
</dbReference>
<dbReference type="GO" id="GO:0005524">
    <property type="term" value="F:ATP binding"/>
    <property type="evidence" value="ECO:0007669"/>
    <property type="project" value="UniProtKB-KW"/>
</dbReference>
<dbReference type="InterPro" id="IPR001208">
    <property type="entry name" value="MCM_dom"/>
</dbReference>
<dbReference type="InterPro" id="IPR020568">
    <property type="entry name" value="Ribosomal_Su5_D2-typ_SF"/>
</dbReference>
<dbReference type="InterPro" id="IPR014721">
    <property type="entry name" value="Ribsml_uS5_D2-typ_fold_subgr"/>
</dbReference>
<feature type="domain" description="MCM C-terminal AAA(+) ATPase" evidence="4">
    <location>
        <begin position="287"/>
        <end position="382"/>
    </location>
</feature>
<dbReference type="PANTHER" id="PTHR32039:SF7">
    <property type="entry name" value="COMPETENCE PROTEIN COMM"/>
    <property type="match status" value="1"/>
</dbReference>
<dbReference type="InterPro" id="IPR003593">
    <property type="entry name" value="AAA+_ATPase"/>
</dbReference>
<evidence type="ECO:0000256" key="1">
    <source>
        <dbReference type="ARBA" id="ARBA00006354"/>
    </source>
</evidence>
<dbReference type="Pfam" id="PF01078">
    <property type="entry name" value="Mg_chelatase"/>
    <property type="match status" value="1"/>
</dbReference>
<dbReference type="RefSeq" id="WP_157023524.1">
    <property type="nucleotide sequence ID" value="NZ_WQLV01000009.1"/>
</dbReference>
<proteinExistence type="inferred from homology"/>
<comment type="caution">
    <text evidence="5">The sequence shown here is derived from an EMBL/GenBank/DDBJ whole genome shotgun (WGS) entry which is preliminary data.</text>
</comment>
<dbReference type="InterPro" id="IPR045006">
    <property type="entry name" value="CHLI-like"/>
</dbReference>
<dbReference type="PANTHER" id="PTHR32039">
    <property type="entry name" value="MAGNESIUM-CHELATASE SUBUNIT CHLI"/>
    <property type="match status" value="1"/>
</dbReference>
<evidence type="ECO:0000313" key="5">
    <source>
        <dbReference type="EMBL" id="MVO17218.1"/>
    </source>
</evidence>
<dbReference type="SUPFAM" id="SSF52540">
    <property type="entry name" value="P-loop containing nucleoside triphosphate hydrolases"/>
    <property type="match status" value="1"/>
</dbReference>
<dbReference type="NCBIfam" id="TIGR00368">
    <property type="entry name" value="YifB family Mg chelatase-like AAA ATPase"/>
    <property type="match status" value="1"/>
</dbReference>
<dbReference type="InterPro" id="IPR025158">
    <property type="entry name" value="Mg_chelat-rel_C"/>
</dbReference>
<dbReference type="InterPro" id="IPR004482">
    <property type="entry name" value="Mg_chelat-rel"/>
</dbReference>
<keyword evidence="2" id="KW-0547">Nucleotide-binding</keyword>
<dbReference type="PRINTS" id="PR01657">
    <property type="entry name" value="MCMFAMILY"/>
</dbReference>
<organism evidence="5 6">
    <name type="scientific">Parasedimentitalea huanghaiensis</name>
    <dbReference type="NCBI Taxonomy" id="2682100"/>
    <lineage>
        <taxon>Bacteria</taxon>
        <taxon>Pseudomonadati</taxon>
        <taxon>Pseudomonadota</taxon>
        <taxon>Alphaproteobacteria</taxon>
        <taxon>Rhodobacterales</taxon>
        <taxon>Paracoccaceae</taxon>
        <taxon>Parasedimentitalea</taxon>
    </lineage>
</organism>
<dbReference type="InterPro" id="IPR000523">
    <property type="entry name" value="Mg_chelatse_chII-like_cat_dom"/>
</dbReference>
<evidence type="ECO:0000256" key="3">
    <source>
        <dbReference type="ARBA" id="ARBA00022840"/>
    </source>
</evidence>
<evidence type="ECO:0000256" key="2">
    <source>
        <dbReference type="ARBA" id="ARBA00022741"/>
    </source>
</evidence>
<keyword evidence="6" id="KW-1185">Reference proteome</keyword>
<keyword evidence="3" id="KW-0067">ATP-binding</keyword>
<name>A0A6L6WJ63_9RHOB</name>
<dbReference type="GO" id="GO:0003677">
    <property type="term" value="F:DNA binding"/>
    <property type="evidence" value="ECO:0007669"/>
    <property type="project" value="InterPro"/>
</dbReference>
<dbReference type="Pfam" id="PF13541">
    <property type="entry name" value="ChlI"/>
    <property type="match status" value="1"/>
</dbReference>
<protein>
    <submittedName>
        <fullName evidence="5">YifB family Mg chelatase-like AAA ATPase</fullName>
    </submittedName>
</protein>
<gene>
    <name evidence="5" type="ORF">GO984_15500</name>
</gene>
<sequence>MVARAYTVAFQGVEARPVEVQCAVAPGLPAFSVVGLPDKAVSEARDRVRSALSTMAIALPSKRITINLSPADLPKEGSHFDLPIALALLAAIEIIPADTVAETIALGELSLDGTLVPVVGALPAAMTAAAEQRTLLCPQASGAEAAWVEAATVIGAASLADVVRHYTGQVPIPPAQPGEITSPVQVKDLRDVKGQERAKRALEIAAAGRHHILMVGTPGSGKSMLAARLPGILPPLTPDEALQTSMIQSLCGLIEEGGINRTRPFREPHHTASMAAIVGGGRRAKPGEISLAHNGVLFLDEFPEFNRMVLETLRQPIESGEVMIARANAHVKYPSRFMLVAAANPCKCGYLTDPARACSRAPICGEDYIGRISGPLMDRFDLRVEVPPVAFSDLDLPANGEGTTDIGTRVADARALQKDRYADYPTLLQNADAEGEVLEQVARPDSDSRELLMRAAERFGLTARGYHRVLRVARTIADLDAAPDIRRSDVAEALSFRLAGAA</sequence>
<dbReference type="SMART" id="SM00382">
    <property type="entry name" value="AAA"/>
    <property type="match status" value="1"/>
</dbReference>
<dbReference type="AlphaFoldDB" id="A0A6L6WJ63"/>
<dbReference type="SUPFAM" id="SSF54211">
    <property type="entry name" value="Ribosomal protein S5 domain 2-like"/>
    <property type="match status" value="1"/>
</dbReference>
<evidence type="ECO:0000259" key="4">
    <source>
        <dbReference type="PROSITE" id="PS50051"/>
    </source>
</evidence>
<dbReference type="Pfam" id="PF13335">
    <property type="entry name" value="Mg_chelatase_C"/>
    <property type="match status" value="1"/>
</dbReference>
<reference evidence="5 6" key="1">
    <citation type="submission" date="2019-12" db="EMBL/GenBank/DDBJ databases">
        <authorList>
            <person name="Zhang Y.-J."/>
        </authorList>
    </citation>
    <scope>NUCLEOTIDE SEQUENCE [LARGE SCALE GENOMIC DNA]</scope>
    <source>
        <strain evidence="5 6">CY05</strain>
    </source>
</reference>
<dbReference type="PROSITE" id="PS50051">
    <property type="entry name" value="MCM_2"/>
    <property type="match status" value="1"/>
</dbReference>
<dbReference type="Gene3D" id="3.40.50.300">
    <property type="entry name" value="P-loop containing nucleotide triphosphate hydrolases"/>
    <property type="match status" value="1"/>
</dbReference>
<evidence type="ECO:0000313" key="6">
    <source>
        <dbReference type="Proteomes" id="UP000478892"/>
    </source>
</evidence>
<dbReference type="Gene3D" id="3.30.230.10">
    <property type="match status" value="1"/>
</dbReference>
<accession>A0A6L6WJ63</accession>